<sequence>MDGSKRPRMWQILKARRCENLDDGRSKWSAQRFLAEDLFSASILNFNVETYVPRLIPK</sequence>
<gene>
    <name evidence="1" type="ORF">WG66_8409</name>
</gene>
<organism evidence="1 2">
    <name type="scientific">Moniliophthora roreri</name>
    <name type="common">Frosty pod rot fungus</name>
    <name type="synonym">Monilia roreri</name>
    <dbReference type="NCBI Taxonomy" id="221103"/>
    <lineage>
        <taxon>Eukaryota</taxon>
        <taxon>Fungi</taxon>
        <taxon>Dikarya</taxon>
        <taxon>Basidiomycota</taxon>
        <taxon>Agaricomycotina</taxon>
        <taxon>Agaricomycetes</taxon>
        <taxon>Agaricomycetidae</taxon>
        <taxon>Agaricales</taxon>
        <taxon>Marasmiineae</taxon>
        <taxon>Marasmiaceae</taxon>
        <taxon>Moniliophthora</taxon>
    </lineage>
</organism>
<dbReference type="EMBL" id="LATX01001713">
    <property type="protein sequence ID" value="KTB39012.1"/>
    <property type="molecule type" value="Genomic_DNA"/>
</dbReference>
<protein>
    <submittedName>
        <fullName evidence="1">Uncharacterized protein</fullName>
    </submittedName>
</protein>
<comment type="caution">
    <text evidence="1">The sequence shown here is derived from an EMBL/GenBank/DDBJ whole genome shotgun (WGS) entry which is preliminary data.</text>
</comment>
<evidence type="ECO:0000313" key="2">
    <source>
        <dbReference type="Proteomes" id="UP000054988"/>
    </source>
</evidence>
<proteinExistence type="predicted"/>
<evidence type="ECO:0000313" key="1">
    <source>
        <dbReference type="EMBL" id="KTB39012.1"/>
    </source>
</evidence>
<dbReference type="Proteomes" id="UP000054988">
    <property type="component" value="Unassembled WGS sequence"/>
</dbReference>
<reference evidence="1 2" key="1">
    <citation type="submission" date="2015-12" db="EMBL/GenBank/DDBJ databases">
        <title>Draft genome sequence of Moniliophthora roreri, the causal agent of frosty pod rot of cacao.</title>
        <authorList>
            <person name="Aime M.C."/>
            <person name="Diaz-Valderrama J.R."/>
            <person name="Kijpornyongpan T."/>
            <person name="Phillips-Mora W."/>
        </authorList>
    </citation>
    <scope>NUCLEOTIDE SEQUENCE [LARGE SCALE GENOMIC DNA]</scope>
    <source>
        <strain evidence="1 2">MCA 2952</strain>
    </source>
</reference>
<name>A0A0W0FRY0_MONRR</name>
<dbReference type="AlphaFoldDB" id="A0A0W0FRY0"/>
<accession>A0A0W0FRY0</accession>